<dbReference type="PANTHER" id="PTHR31356">
    <property type="entry name" value="THYLAKOID LUMENAL 29 KDA PROTEIN, CHLOROPLASTIC-RELATED"/>
    <property type="match status" value="1"/>
</dbReference>
<evidence type="ECO:0000256" key="3">
    <source>
        <dbReference type="ARBA" id="ARBA00004569"/>
    </source>
</evidence>
<dbReference type="InterPro" id="IPR019794">
    <property type="entry name" value="Peroxidases_AS"/>
</dbReference>
<protein>
    <recommendedName>
        <fullName evidence="14">Peroxidase</fullName>
        <ecNumber evidence="14">1.11.1.-</ecNumber>
    </recommendedName>
</protein>
<reference evidence="17" key="1">
    <citation type="submission" date="2015-10" db="EMBL/GenBank/DDBJ databases">
        <authorList>
            <person name="Devillers H."/>
        </authorList>
    </citation>
    <scope>NUCLEOTIDE SEQUENCE [LARGE SCALE GENOMIC DNA]</scope>
</reference>
<keyword evidence="17" id="KW-1185">Reference proteome</keyword>
<dbReference type="PRINTS" id="PR00459">
    <property type="entry name" value="ASPEROXIDASE"/>
</dbReference>
<dbReference type="PANTHER" id="PTHR31356:SF58">
    <property type="entry name" value="CYTOCHROME C PEROXIDASE, MITOCHONDRIAL"/>
    <property type="match status" value="1"/>
</dbReference>
<comment type="subunit">
    <text evidence="12">Forms a one-to-one complex with cytochrome c.</text>
</comment>
<dbReference type="Gene3D" id="1.10.420.10">
    <property type="entry name" value="Peroxidase, domain 2"/>
    <property type="match status" value="1"/>
</dbReference>
<evidence type="ECO:0000256" key="8">
    <source>
        <dbReference type="ARBA" id="ARBA00022946"/>
    </source>
</evidence>
<dbReference type="Proteomes" id="UP000236544">
    <property type="component" value="Unassembled WGS sequence"/>
</dbReference>
<dbReference type="GO" id="GO:0000302">
    <property type="term" value="P:response to reactive oxygen species"/>
    <property type="evidence" value="ECO:0007669"/>
    <property type="project" value="TreeGrafter"/>
</dbReference>
<evidence type="ECO:0000256" key="4">
    <source>
        <dbReference type="ARBA" id="ARBA00005997"/>
    </source>
</evidence>
<feature type="chain" id="PRO_5006987327" description="Peroxidase" evidence="14">
    <location>
        <begin position="33"/>
        <end position="347"/>
    </location>
</feature>
<dbReference type="EC" id="1.11.1.-" evidence="14"/>
<evidence type="ECO:0000256" key="10">
    <source>
        <dbReference type="ARBA" id="ARBA00023004"/>
    </source>
</evidence>
<sequence length="347" mass="38963">MSAFGATFTRAFNKRSLALLTGVTAVAGSAAAFQNYQSSNNGSGSGRNSKLWGTLTAGTALHVAEAQKKPEDYQKVYNAIALKLRDEDEYDNYIGYGPVLVRLAWHISGTWEKDDNSGGSFGGTYRFKKEMNDPSNKGLQNGFQFLSSIHEKFPWISHGDLFTLAGVTAIQEMQGPKIPWRAGRVDQGEDTTPDNGRLPDASRDANYVRNFFKRMNFDDREVVALLGAHALGKTHYKNSGYEGPWGAATNVFSNEYYVNLLNEKWEYVKNDEGNMQYNNDKGYMMLPTDMALVQDPKYLKIVKEYANNQDVFFTDFGKVFTKLIQNGIEFPKEIKATTFKTLDEQDL</sequence>
<dbReference type="AlphaFoldDB" id="A0A0P1KXB5"/>
<dbReference type="InterPro" id="IPR044831">
    <property type="entry name" value="Ccp1-like"/>
</dbReference>
<dbReference type="GO" id="GO:0005758">
    <property type="term" value="C:mitochondrial intermembrane space"/>
    <property type="evidence" value="ECO:0007669"/>
    <property type="project" value="UniProtKB-SubCell"/>
</dbReference>
<feature type="signal peptide" evidence="14">
    <location>
        <begin position="1"/>
        <end position="32"/>
    </location>
</feature>
<evidence type="ECO:0000256" key="9">
    <source>
        <dbReference type="ARBA" id="ARBA00023002"/>
    </source>
</evidence>
<dbReference type="InterPro" id="IPR010255">
    <property type="entry name" value="Haem_peroxidase_sf"/>
</dbReference>
<evidence type="ECO:0000259" key="15">
    <source>
        <dbReference type="PROSITE" id="PS50873"/>
    </source>
</evidence>
<feature type="domain" description="Plant heme peroxidase family profile" evidence="15">
    <location>
        <begin position="156"/>
        <end position="335"/>
    </location>
</feature>
<keyword evidence="7" id="KW-0479">Metal-binding</keyword>
<comment type="subcellular location">
    <subcellularLocation>
        <location evidence="3">Mitochondrion intermembrane space</location>
    </subcellularLocation>
    <subcellularLocation>
        <location evidence="2">Mitochondrion matrix</location>
    </subcellularLocation>
</comment>
<dbReference type="GO" id="GO:0004130">
    <property type="term" value="F:cytochrome-c peroxidase activity"/>
    <property type="evidence" value="ECO:0007669"/>
    <property type="project" value="UniProtKB-EC"/>
</dbReference>
<evidence type="ECO:0000313" key="17">
    <source>
        <dbReference type="Proteomes" id="UP000236544"/>
    </source>
</evidence>
<comment type="function">
    <text evidence="1">Destroys radicals which are normally produced within the cells and which are toxic to biological systems.</text>
</comment>
<keyword evidence="8" id="KW-0809">Transit peptide</keyword>
<dbReference type="GO" id="GO:0020037">
    <property type="term" value="F:heme binding"/>
    <property type="evidence" value="ECO:0007669"/>
    <property type="project" value="UniProtKB-UniRule"/>
</dbReference>
<dbReference type="Gene3D" id="1.10.520.10">
    <property type="match status" value="1"/>
</dbReference>
<dbReference type="OrthoDB" id="2859658at2759"/>
<evidence type="ECO:0000256" key="14">
    <source>
        <dbReference type="RuleBase" id="RU363051"/>
    </source>
</evidence>
<keyword evidence="10" id="KW-0408">Iron</keyword>
<dbReference type="SUPFAM" id="SSF48113">
    <property type="entry name" value="Heme-dependent peroxidases"/>
    <property type="match status" value="1"/>
</dbReference>
<dbReference type="GO" id="GO:0005759">
    <property type="term" value="C:mitochondrial matrix"/>
    <property type="evidence" value="ECO:0007669"/>
    <property type="project" value="UniProtKB-SubCell"/>
</dbReference>
<dbReference type="InterPro" id="IPR002207">
    <property type="entry name" value="Peroxidase_I"/>
</dbReference>
<organism evidence="16 17">
    <name type="scientific">Lachancea quebecensis</name>
    <dbReference type="NCBI Taxonomy" id="1654605"/>
    <lineage>
        <taxon>Eukaryota</taxon>
        <taxon>Fungi</taxon>
        <taxon>Dikarya</taxon>
        <taxon>Ascomycota</taxon>
        <taxon>Saccharomycotina</taxon>
        <taxon>Saccharomycetes</taxon>
        <taxon>Saccharomycetales</taxon>
        <taxon>Saccharomycetaceae</taxon>
        <taxon>Lachancea</taxon>
    </lineage>
</organism>
<keyword evidence="11" id="KW-0496">Mitochondrion</keyword>
<comment type="similarity">
    <text evidence="4">Belongs to the peroxidase family. Cytochrome c peroxidase subfamily.</text>
</comment>
<dbReference type="PRINTS" id="PR00458">
    <property type="entry name" value="PEROXIDASE"/>
</dbReference>
<dbReference type="InterPro" id="IPR019793">
    <property type="entry name" value="Peroxidases_heam-ligand_BS"/>
</dbReference>
<evidence type="ECO:0000256" key="1">
    <source>
        <dbReference type="ARBA" id="ARBA00003917"/>
    </source>
</evidence>
<evidence type="ECO:0000256" key="7">
    <source>
        <dbReference type="ARBA" id="ARBA00022723"/>
    </source>
</evidence>
<keyword evidence="5 14" id="KW-0575">Peroxidase</keyword>
<dbReference type="FunFam" id="1.10.520.10:FF:000005">
    <property type="entry name" value="Cytochrome c peroxidase"/>
    <property type="match status" value="1"/>
</dbReference>
<dbReference type="GO" id="GO:0046872">
    <property type="term" value="F:metal ion binding"/>
    <property type="evidence" value="ECO:0007669"/>
    <property type="project" value="UniProtKB-UniRule"/>
</dbReference>
<dbReference type="Pfam" id="PF00141">
    <property type="entry name" value="peroxidase"/>
    <property type="match status" value="1"/>
</dbReference>
<dbReference type="PROSITE" id="PS00436">
    <property type="entry name" value="PEROXIDASE_2"/>
    <property type="match status" value="1"/>
</dbReference>
<dbReference type="GO" id="GO:0042744">
    <property type="term" value="P:hydrogen peroxide catabolic process"/>
    <property type="evidence" value="ECO:0007669"/>
    <property type="project" value="TreeGrafter"/>
</dbReference>
<gene>
    <name evidence="16" type="ORF">LAQU0_S18e01640g</name>
</gene>
<dbReference type="PROSITE" id="PS50873">
    <property type="entry name" value="PEROXIDASE_4"/>
    <property type="match status" value="1"/>
</dbReference>
<accession>A0A0P1KXB5</accession>
<dbReference type="GO" id="GO:0034599">
    <property type="term" value="P:cellular response to oxidative stress"/>
    <property type="evidence" value="ECO:0007669"/>
    <property type="project" value="InterPro"/>
</dbReference>
<evidence type="ECO:0000313" key="16">
    <source>
        <dbReference type="EMBL" id="CUS24674.1"/>
    </source>
</evidence>
<proteinExistence type="inferred from homology"/>
<keyword evidence="14" id="KW-0732">Signal</keyword>
<evidence type="ECO:0000256" key="11">
    <source>
        <dbReference type="ARBA" id="ARBA00023128"/>
    </source>
</evidence>
<keyword evidence="9 14" id="KW-0560">Oxidoreductase</keyword>
<keyword evidence="6" id="KW-0349">Heme</keyword>
<evidence type="ECO:0000256" key="12">
    <source>
        <dbReference type="ARBA" id="ARBA00038574"/>
    </source>
</evidence>
<name>A0A0P1KXB5_9SACH</name>
<evidence type="ECO:0000256" key="5">
    <source>
        <dbReference type="ARBA" id="ARBA00022559"/>
    </source>
</evidence>
<evidence type="ECO:0000256" key="2">
    <source>
        <dbReference type="ARBA" id="ARBA00004305"/>
    </source>
</evidence>
<comment type="catalytic activity">
    <reaction evidence="13">
        <text>2 Fe(II)-[cytochrome c] + H2O2 + 2 H(+) = 2 Fe(III)-[cytochrome c] + 2 H2O</text>
        <dbReference type="Rhea" id="RHEA:16581"/>
        <dbReference type="Rhea" id="RHEA-COMP:10350"/>
        <dbReference type="Rhea" id="RHEA-COMP:14399"/>
        <dbReference type="ChEBI" id="CHEBI:15377"/>
        <dbReference type="ChEBI" id="CHEBI:15378"/>
        <dbReference type="ChEBI" id="CHEBI:16240"/>
        <dbReference type="ChEBI" id="CHEBI:29033"/>
        <dbReference type="ChEBI" id="CHEBI:29034"/>
        <dbReference type="EC" id="1.11.1.5"/>
    </reaction>
</comment>
<dbReference type="EMBL" id="LN890534">
    <property type="protein sequence ID" value="CUS24674.1"/>
    <property type="molecule type" value="Genomic_DNA"/>
</dbReference>
<evidence type="ECO:0000256" key="13">
    <source>
        <dbReference type="ARBA" id="ARBA00049265"/>
    </source>
</evidence>
<evidence type="ECO:0000256" key="6">
    <source>
        <dbReference type="ARBA" id="ARBA00022617"/>
    </source>
</evidence>
<dbReference type="PROSITE" id="PS00435">
    <property type="entry name" value="PEROXIDASE_1"/>
    <property type="match status" value="1"/>
</dbReference>
<dbReference type="InterPro" id="IPR002016">
    <property type="entry name" value="Haem_peroxidase"/>
</dbReference>